<evidence type="ECO:0000256" key="3">
    <source>
        <dbReference type="ARBA" id="ARBA00023125"/>
    </source>
</evidence>
<evidence type="ECO:0000256" key="1">
    <source>
        <dbReference type="ARBA" id="ARBA00010466"/>
    </source>
</evidence>
<dbReference type="InterPro" id="IPR051054">
    <property type="entry name" value="SorC_transcr_regulators"/>
</dbReference>
<dbReference type="Proteomes" id="UP000543579">
    <property type="component" value="Unassembled WGS sequence"/>
</dbReference>
<dbReference type="Gene3D" id="1.10.10.60">
    <property type="entry name" value="Homeodomain-like"/>
    <property type="match status" value="1"/>
</dbReference>
<evidence type="ECO:0000313" key="7">
    <source>
        <dbReference type="Proteomes" id="UP000543579"/>
    </source>
</evidence>
<keyword evidence="3 6" id="KW-0238">DNA-binding</keyword>
<dbReference type="GO" id="GO:0003677">
    <property type="term" value="F:DNA binding"/>
    <property type="evidence" value="ECO:0007669"/>
    <property type="project" value="UniProtKB-KW"/>
</dbReference>
<dbReference type="Pfam" id="PF04198">
    <property type="entry name" value="Sugar-bind"/>
    <property type="match status" value="1"/>
</dbReference>
<evidence type="ECO:0000259" key="5">
    <source>
        <dbReference type="Pfam" id="PF04198"/>
    </source>
</evidence>
<dbReference type="PANTHER" id="PTHR34294">
    <property type="entry name" value="TRANSCRIPTIONAL REGULATOR-RELATED"/>
    <property type="match status" value="1"/>
</dbReference>
<reference evidence="6 7" key="1">
    <citation type="submission" date="2020-08" db="EMBL/GenBank/DDBJ databases">
        <title>Genomic Encyclopedia of Type Strains, Phase III (KMG-III): the genomes of soil and plant-associated and newly described type strains.</title>
        <authorList>
            <person name="Whitman W."/>
        </authorList>
    </citation>
    <scope>NUCLEOTIDE SEQUENCE [LARGE SCALE GENOMIC DNA]</scope>
    <source>
        <strain evidence="6 7">CECT 8356</strain>
    </source>
</reference>
<feature type="domain" description="Sugar-binding" evidence="5">
    <location>
        <begin position="66"/>
        <end position="320"/>
    </location>
</feature>
<evidence type="ECO:0000256" key="4">
    <source>
        <dbReference type="ARBA" id="ARBA00023163"/>
    </source>
</evidence>
<proteinExistence type="inferred from homology"/>
<evidence type="ECO:0000313" key="6">
    <source>
        <dbReference type="EMBL" id="MBB3157188.1"/>
    </source>
</evidence>
<name>A0A7W5CGE4_9MICO</name>
<dbReference type="SUPFAM" id="SSF100950">
    <property type="entry name" value="NagB/RpiA/CoA transferase-like"/>
    <property type="match status" value="1"/>
</dbReference>
<dbReference type="AlphaFoldDB" id="A0A7W5CGE4"/>
<dbReference type="InterPro" id="IPR007324">
    <property type="entry name" value="Sugar-bd_dom_put"/>
</dbReference>
<evidence type="ECO:0000256" key="2">
    <source>
        <dbReference type="ARBA" id="ARBA00023015"/>
    </source>
</evidence>
<comment type="caution">
    <text evidence="6">The sequence shown here is derived from an EMBL/GenBank/DDBJ whole genome shotgun (WGS) entry which is preliminary data.</text>
</comment>
<comment type="similarity">
    <text evidence="1">Belongs to the SorC transcriptional regulatory family.</text>
</comment>
<accession>A0A7W5CGE4</accession>
<keyword evidence="2" id="KW-0805">Transcription regulation</keyword>
<sequence>MPSTIKDTGSLRAMTKVAHLYYRRGLVQTEIAEELGLSQAGVSRLLTAASEQGIARTVVVPPSGFHNDLEQAVEETFGLREVHVIETEAGSGDDLVPALARALVPVLQLAPIDGRTIGLTSWSRALQAAVDALPDLPRANAGHIVELLGDVGRPSLQHRAALTTERFARATGGDPVFLRAPGVVSTPDMRAALLEGDPHARRALRAMDDLDLALVGIGEVRASEPLTPGENFFTDAQFASARAQGAVGEIGLRFLDAAGEPVAVELGDLVLGMELSQLRRAKRRIAVAGGRRKHAAVLAAVRGGWIDVLVTDETTARHLVACGPNGVDTHLRHS</sequence>
<dbReference type="GO" id="GO:0030246">
    <property type="term" value="F:carbohydrate binding"/>
    <property type="evidence" value="ECO:0007669"/>
    <property type="project" value="InterPro"/>
</dbReference>
<organism evidence="6 7">
    <name type="scientific">Microbacterium proteolyticum</name>
    <dbReference type="NCBI Taxonomy" id="1572644"/>
    <lineage>
        <taxon>Bacteria</taxon>
        <taxon>Bacillati</taxon>
        <taxon>Actinomycetota</taxon>
        <taxon>Actinomycetes</taxon>
        <taxon>Micrococcales</taxon>
        <taxon>Microbacteriaceae</taxon>
        <taxon>Microbacterium</taxon>
    </lineage>
</organism>
<protein>
    <submittedName>
        <fullName evidence="6">DNA-binding transcriptional regulator LsrR (DeoR family)</fullName>
    </submittedName>
</protein>
<gene>
    <name evidence="6" type="ORF">FHS07_000872</name>
</gene>
<dbReference type="Gene3D" id="3.40.50.1360">
    <property type="match status" value="1"/>
</dbReference>
<dbReference type="InterPro" id="IPR037171">
    <property type="entry name" value="NagB/RpiA_transferase-like"/>
</dbReference>
<dbReference type="EMBL" id="JACHXY010000001">
    <property type="protein sequence ID" value="MBB3157188.1"/>
    <property type="molecule type" value="Genomic_DNA"/>
</dbReference>
<dbReference type="RefSeq" id="WP_183418630.1">
    <property type="nucleotide sequence ID" value="NZ_JACHXY010000001.1"/>
</dbReference>
<dbReference type="PANTHER" id="PTHR34294:SF1">
    <property type="entry name" value="TRANSCRIPTIONAL REGULATOR LSRR"/>
    <property type="match status" value="1"/>
</dbReference>
<keyword evidence="4" id="KW-0804">Transcription</keyword>